<dbReference type="PANTHER" id="PTHR41814:SF1">
    <property type="entry name" value="CELLULASE"/>
    <property type="match status" value="1"/>
</dbReference>
<dbReference type="EMBL" id="JBHMCA010000054">
    <property type="protein sequence ID" value="MFB9447635.1"/>
    <property type="molecule type" value="Genomic_DNA"/>
</dbReference>
<evidence type="ECO:0000313" key="2">
    <source>
        <dbReference type="EMBL" id="MFB9447635.1"/>
    </source>
</evidence>
<organism evidence="2 3">
    <name type="scientific">Dactylosporangium vinaceum</name>
    <dbReference type="NCBI Taxonomy" id="53362"/>
    <lineage>
        <taxon>Bacteria</taxon>
        <taxon>Bacillati</taxon>
        <taxon>Actinomycetota</taxon>
        <taxon>Actinomycetes</taxon>
        <taxon>Micromonosporales</taxon>
        <taxon>Micromonosporaceae</taxon>
        <taxon>Dactylosporangium</taxon>
    </lineage>
</organism>
<evidence type="ECO:0000256" key="1">
    <source>
        <dbReference type="ARBA" id="ARBA00022801"/>
    </source>
</evidence>
<accession>A0ABV5MFJ1</accession>
<comment type="caution">
    <text evidence="2">The sequence shown here is derived from an EMBL/GenBank/DDBJ whole genome shotgun (WGS) entry which is preliminary data.</text>
</comment>
<proteinExistence type="predicted"/>
<dbReference type="Proteomes" id="UP001589608">
    <property type="component" value="Unassembled WGS sequence"/>
</dbReference>
<dbReference type="InterPro" id="IPR010905">
    <property type="entry name" value="Glyco_hydro_88"/>
</dbReference>
<keyword evidence="1 2" id="KW-0378">Hydrolase</keyword>
<keyword evidence="3" id="KW-1185">Reference proteome</keyword>
<dbReference type="GO" id="GO:0016787">
    <property type="term" value="F:hydrolase activity"/>
    <property type="evidence" value="ECO:0007669"/>
    <property type="project" value="UniProtKB-KW"/>
</dbReference>
<dbReference type="PANTHER" id="PTHR41814">
    <property type="entry name" value="EXPRESSED PROTEIN"/>
    <property type="match status" value="1"/>
</dbReference>
<reference evidence="2 3" key="1">
    <citation type="submission" date="2024-09" db="EMBL/GenBank/DDBJ databases">
        <authorList>
            <person name="Sun Q."/>
            <person name="Mori K."/>
        </authorList>
    </citation>
    <scope>NUCLEOTIDE SEQUENCE [LARGE SCALE GENOMIC DNA]</scope>
    <source>
        <strain evidence="2 3">JCM 3307</strain>
    </source>
</reference>
<evidence type="ECO:0000313" key="3">
    <source>
        <dbReference type="Proteomes" id="UP001589608"/>
    </source>
</evidence>
<dbReference type="Pfam" id="PF07470">
    <property type="entry name" value="Glyco_hydro_88"/>
    <property type="match status" value="1"/>
</dbReference>
<dbReference type="InterPro" id="IPR008928">
    <property type="entry name" value="6-hairpin_glycosidase_sf"/>
</dbReference>
<name>A0ABV5MFJ1_9ACTN</name>
<protein>
    <submittedName>
        <fullName evidence="2">Glycoside hydrolase family 88 protein</fullName>
    </submittedName>
</protein>
<gene>
    <name evidence="2" type="ORF">ACFFTR_31470</name>
</gene>
<dbReference type="Gene3D" id="1.50.10.10">
    <property type="match status" value="1"/>
</dbReference>
<dbReference type="RefSeq" id="WP_246656175.1">
    <property type="nucleotide sequence ID" value="NZ_CP061913.1"/>
</dbReference>
<dbReference type="InterPro" id="IPR012341">
    <property type="entry name" value="6hp_glycosidase-like_sf"/>
</dbReference>
<dbReference type="SUPFAM" id="SSF48208">
    <property type="entry name" value="Six-hairpin glycosidases"/>
    <property type="match status" value="1"/>
</dbReference>
<sequence>MASGPAAAPPTGPGGRPEVLLTLLAMQRQNWEQGVAIHALLDLGELDLADRLSRDAAVHQSADGRLGTIGNERGAVNSAAIFPGVVRLGLTEAARRQLEWITDRAPRAADGTLYHVLDAPEIWADSVYMVVPTLAAAGRLDLAVQQAEGHRRHLCRDGLYAAADNRPKLWGTGSGWVAAGLARAVRHAPELAPQLSAHAREVLDACLVYRRSDGLFGDVLDDPQSFREANLAQMLAYTAYTGVADGWLPDSYRATADSLRAAVAPYVVDGLVTSVCGAPTFDRPGTSAEAQAFYLLAEAASRR</sequence>